<dbReference type="InterPro" id="IPR036010">
    <property type="entry name" value="2Fe-2S_ferredoxin-like_sf"/>
</dbReference>
<dbReference type="SUPFAM" id="SSF54292">
    <property type="entry name" value="2Fe-2S ferredoxin-like"/>
    <property type="match status" value="1"/>
</dbReference>
<dbReference type="PROSITE" id="PS51085">
    <property type="entry name" value="2FE2S_FER_2"/>
    <property type="match status" value="1"/>
</dbReference>
<evidence type="ECO:0000256" key="1">
    <source>
        <dbReference type="ARBA" id="ARBA00022714"/>
    </source>
</evidence>
<comment type="caution">
    <text evidence="7">The sequence shown here is derived from an EMBL/GenBank/DDBJ whole genome shotgun (WGS) entry which is preliminary data.</text>
</comment>
<dbReference type="RefSeq" id="WP_218041382.1">
    <property type="nucleotide sequence ID" value="NZ_BLAE01000036.1"/>
</dbReference>
<feature type="domain" description="2Fe-2S ferredoxin-type" evidence="6">
    <location>
        <begin position="6"/>
        <end position="80"/>
    </location>
</feature>
<dbReference type="Gene3D" id="3.10.20.30">
    <property type="match status" value="1"/>
</dbReference>
<dbReference type="GO" id="GO:0016491">
    <property type="term" value="F:oxidoreductase activity"/>
    <property type="evidence" value="ECO:0007669"/>
    <property type="project" value="UniProtKB-KW"/>
</dbReference>
<organism evidence="7 8">
    <name type="scientific">Acrocarpospora macrocephala</name>
    <dbReference type="NCBI Taxonomy" id="150177"/>
    <lineage>
        <taxon>Bacteria</taxon>
        <taxon>Bacillati</taxon>
        <taxon>Actinomycetota</taxon>
        <taxon>Actinomycetes</taxon>
        <taxon>Streptosporangiales</taxon>
        <taxon>Streptosporangiaceae</taxon>
        <taxon>Acrocarpospora</taxon>
    </lineage>
</organism>
<dbReference type="EMBL" id="BLAE01000036">
    <property type="protein sequence ID" value="GES12545.1"/>
    <property type="molecule type" value="Genomic_DNA"/>
</dbReference>
<dbReference type="GO" id="GO:0051537">
    <property type="term" value="F:2 iron, 2 sulfur cluster binding"/>
    <property type="evidence" value="ECO:0007669"/>
    <property type="project" value="UniProtKB-KW"/>
</dbReference>
<protein>
    <submittedName>
        <fullName evidence="7">Carbon-monoxide dehydrogenase small subunit</fullName>
    </submittedName>
</protein>
<dbReference type="CDD" id="cd00207">
    <property type="entry name" value="fer2"/>
    <property type="match status" value="1"/>
</dbReference>
<dbReference type="Pfam" id="PF00111">
    <property type="entry name" value="Fer2"/>
    <property type="match status" value="1"/>
</dbReference>
<dbReference type="InterPro" id="IPR012675">
    <property type="entry name" value="Beta-grasp_dom_sf"/>
</dbReference>
<accession>A0A5M3WT58</accession>
<dbReference type="GO" id="GO:0046872">
    <property type="term" value="F:metal ion binding"/>
    <property type="evidence" value="ECO:0007669"/>
    <property type="project" value="UniProtKB-KW"/>
</dbReference>
<dbReference type="InterPro" id="IPR002888">
    <property type="entry name" value="2Fe-2S-bd"/>
</dbReference>
<evidence type="ECO:0000313" key="7">
    <source>
        <dbReference type="EMBL" id="GES12545.1"/>
    </source>
</evidence>
<dbReference type="PANTHER" id="PTHR44379:SF5">
    <property type="entry name" value="OXIDOREDUCTASE WITH IRON-SULFUR SUBUNIT"/>
    <property type="match status" value="1"/>
</dbReference>
<dbReference type="AlphaFoldDB" id="A0A5M3WT58"/>
<evidence type="ECO:0000256" key="3">
    <source>
        <dbReference type="ARBA" id="ARBA00023002"/>
    </source>
</evidence>
<keyword evidence="8" id="KW-1185">Reference proteome</keyword>
<reference evidence="7 8" key="1">
    <citation type="submission" date="2019-10" db="EMBL/GenBank/DDBJ databases">
        <title>Whole genome shotgun sequence of Acrocarpospora macrocephala NBRC 16266.</title>
        <authorList>
            <person name="Ichikawa N."/>
            <person name="Kimura A."/>
            <person name="Kitahashi Y."/>
            <person name="Komaki H."/>
            <person name="Oguchi A."/>
        </authorList>
    </citation>
    <scope>NUCLEOTIDE SEQUENCE [LARGE SCALE GENOMIC DNA]</scope>
    <source>
        <strain evidence="7 8">NBRC 16266</strain>
    </source>
</reference>
<dbReference type="PANTHER" id="PTHR44379">
    <property type="entry name" value="OXIDOREDUCTASE WITH IRON-SULFUR SUBUNIT"/>
    <property type="match status" value="1"/>
</dbReference>
<dbReference type="Pfam" id="PF01799">
    <property type="entry name" value="Fer2_2"/>
    <property type="match status" value="1"/>
</dbReference>
<dbReference type="InterPro" id="IPR006058">
    <property type="entry name" value="2Fe2S_fd_BS"/>
</dbReference>
<dbReference type="Proteomes" id="UP000331127">
    <property type="component" value="Unassembled WGS sequence"/>
</dbReference>
<dbReference type="Gene3D" id="1.10.150.120">
    <property type="entry name" value="[2Fe-2S]-binding domain"/>
    <property type="match status" value="1"/>
</dbReference>
<dbReference type="InterPro" id="IPR001041">
    <property type="entry name" value="2Fe-2S_ferredoxin-type"/>
</dbReference>
<evidence type="ECO:0000256" key="2">
    <source>
        <dbReference type="ARBA" id="ARBA00022723"/>
    </source>
</evidence>
<dbReference type="InterPro" id="IPR036884">
    <property type="entry name" value="2Fe-2S-bd_dom_sf"/>
</dbReference>
<evidence type="ECO:0000259" key="6">
    <source>
        <dbReference type="PROSITE" id="PS51085"/>
    </source>
</evidence>
<keyword evidence="3" id="KW-0560">Oxidoreductase</keyword>
<proteinExistence type="predicted"/>
<name>A0A5M3WT58_9ACTN</name>
<keyword evidence="5" id="KW-0411">Iron-sulfur</keyword>
<dbReference type="PROSITE" id="PS00197">
    <property type="entry name" value="2FE2S_FER_1"/>
    <property type="match status" value="1"/>
</dbReference>
<dbReference type="InterPro" id="IPR051452">
    <property type="entry name" value="Diverse_Oxidoreductases"/>
</dbReference>
<evidence type="ECO:0000313" key="8">
    <source>
        <dbReference type="Proteomes" id="UP000331127"/>
    </source>
</evidence>
<dbReference type="SUPFAM" id="SSF47741">
    <property type="entry name" value="CO dehydrogenase ISP C-domain like"/>
    <property type="match status" value="1"/>
</dbReference>
<keyword evidence="4" id="KW-0408">Iron</keyword>
<keyword evidence="2" id="KW-0479">Metal-binding</keyword>
<gene>
    <name evidence="7" type="primary">coxS_3</name>
    <name evidence="7" type="ORF">Amac_061420</name>
</gene>
<evidence type="ECO:0000256" key="5">
    <source>
        <dbReference type="ARBA" id="ARBA00023014"/>
    </source>
</evidence>
<keyword evidence="1" id="KW-0001">2Fe-2S</keyword>
<evidence type="ECO:0000256" key="4">
    <source>
        <dbReference type="ARBA" id="ARBA00023004"/>
    </source>
</evidence>
<sequence>MPDDLVEVRGTLDGEPYHAEVPVWASLLDALEAAGRPLPAGCRGGQCGSCTVSLDGVPAPACVVPAGAAAGAVVETARRAALPVLVEEMAAAGATQCGYCSPGLVVALSHLLRTSPAPDAPAVREALTGHLCRCTGYEAIVTATLAAAARLTSEISSI</sequence>